<evidence type="ECO:0000313" key="1">
    <source>
        <dbReference type="EMBL" id="JAE37652.1"/>
    </source>
</evidence>
<organism evidence="1">
    <name type="scientific">Arundo donax</name>
    <name type="common">Giant reed</name>
    <name type="synonym">Donax arundinaceus</name>
    <dbReference type="NCBI Taxonomy" id="35708"/>
    <lineage>
        <taxon>Eukaryota</taxon>
        <taxon>Viridiplantae</taxon>
        <taxon>Streptophyta</taxon>
        <taxon>Embryophyta</taxon>
        <taxon>Tracheophyta</taxon>
        <taxon>Spermatophyta</taxon>
        <taxon>Magnoliopsida</taxon>
        <taxon>Liliopsida</taxon>
        <taxon>Poales</taxon>
        <taxon>Poaceae</taxon>
        <taxon>PACMAD clade</taxon>
        <taxon>Arundinoideae</taxon>
        <taxon>Arundineae</taxon>
        <taxon>Arundo</taxon>
    </lineage>
</organism>
<reference evidence="1" key="2">
    <citation type="journal article" date="2015" name="Data Brief">
        <title>Shoot transcriptome of the giant reed, Arundo donax.</title>
        <authorList>
            <person name="Barrero R.A."/>
            <person name="Guerrero F.D."/>
            <person name="Moolhuijzen P."/>
            <person name="Goolsby J.A."/>
            <person name="Tidwell J."/>
            <person name="Bellgard S.E."/>
            <person name="Bellgard M.I."/>
        </authorList>
    </citation>
    <scope>NUCLEOTIDE SEQUENCE</scope>
    <source>
        <tissue evidence="1">Shoot tissue taken approximately 20 cm above the soil surface</tissue>
    </source>
</reference>
<proteinExistence type="predicted"/>
<accession>A0A0A9HLR2</accession>
<reference evidence="1" key="1">
    <citation type="submission" date="2014-09" db="EMBL/GenBank/DDBJ databases">
        <authorList>
            <person name="Magalhaes I.L.F."/>
            <person name="Oliveira U."/>
            <person name="Santos F.R."/>
            <person name="Vidigal T.H.D.A."/>
            <person name="Brescovit A.D."/>
            <person name="Santos A.J."/>
        </authorList>
    </citation>
    <scope>NUCLEOTIDE SEQUENCE</scope>
    <source>
        <tissue evidence="1">Shoot tissue taken approximately 20 cm above the soil surface</tissue>
    </source>
</reference>
<sequence length="72" mass="8105">MLPYRNSILICIGRLHDLSLLHSSLVLTGMRTCSISAMTICTLGEGIKFIAKRWTILEEDFPQDIILGEQNL</sequence>
<dbReference type="EMBL" id="GBRH01160244">
    <property type="protein sequence ID" value="JAE37652.1"/>
    <property type="molecule type" value="Transcribed_RNA"/>
</dbReference>
<dbReference type="AlphaFoldDB" id="A0A0A9HLR2"/>
<name>A0A0A9HLR2_ARUDO</name>
<protein>
    <submittedName>
        <fullName evidence="1">Uncharacterized protein</fullName>
    </submittedName>
</protein>